<comment type="caution">
    <text evidence="11">The sequence shown here is derived from an EMBL/GenBank/DDBJ whole genome shotgun (WGS) entry which is preliminary data.</text>
</comment>
<evidence type="ECO:0000256" key="4">
    <source>
        <dbReference type="ARBA" id="ARBA00022801"/>
    </source>
</evidence>
<dbReference type="GO" id="GO:0006508">
    <property type="term" value="P:proteolysis"/>
    <property type="evidence" value="ECO:0007669"/>
    <property type="project" value="UniProtKB-KW"/>
</dbReference>
<dbReference type="Gene3D" id="2.60.40.1710">
    <property type="entry name" value="Subtilisin-like superfamily"/>
    <property type="match status" value="1"/>
</dbReference>
<feature type="domain" description="C5a peptidase/Subtilisin-like protease SBT2-like Fn3-like" evidence="10">
    <location>
        <begin position="611"/>
        <end position="713"/>
    </location>
</feature>
<dbReference type="Pfam" id="PF06280">
    <property type="entry name" value="fn3_5"/>
    <property type="match status" value="1"/>
</dbReference>
<dbReference type="InterPro" id="IPR010435">
    <property type="entry name" value="C5a/SBT2-like_Fn3"/>
</dbReference>
<dbReference type="GO" id="GO:0005615">
    <property type="term" value="C:extracellular space"/>
    <property type="evidence" value="ECO:0007669"/>
    <property type="project" value="TreeGrafter"/>
</dbReference>
<feature type="chain" id="PRO_5001475103" description="Subtilisin-like protein" evidence="8">
    <location>
        <begin position="22"/>
        <end position="871"/>
    </location>
</feature>
<dbReference type="EMBL" id="JEMT01029124">
    <property type="protein sequence ID" value="EXX53000.1"/>
    <property type="molecule type" value="Genomic_DNA"/>
</dbReference>
<reference evidence="11 12" key="1">
    <citation type="submission" date="2014-02" db="EMBL/GenBank/DDBJ databases">
        <title>Single nucleus genome sequencing reveals high similarity among nuclei of an endomycorrhizal fungus.</title>
        <authorList>
            <person name="Lin K."/>
            <person name="Geurts R."/>
            <person name="Zhang Z."/>
            <person name="Limpens E."/>
            <person name="Saunders D.G."/>
            <person name="Mu D."/>
            <person name="Pang E."/>
            <person name="Cao H."/>
            <person name="Cha H."/>
            <person name="Lin T."/>
            <person name="Zhou Q."/>
            <person name="Shang Y."/>
            <person name="Li Y."/>
            <person name="Ivanov S."/>
            <person name="Sharma T."/>
            <person name="Velzen R.V."/>
            <person name="Ruijter N.D."/>
            <person name="Aanen D.K."/>
            <person name="Win J."/>
            <person name="Kamoun S."/>
            <person name="Bisseling T."/>
            <person name="Huang S."/>
        </authorList>
    </citation>
    <scope>NUCLEOTIDE SEQUENCE [LARGE SCALE GENOMIC DNA]</scope>
    <source>
        <strain evidence="12">DAOM197198w</strain>
    </source>
</reference>
<evidence type="ECO:0000256" key="2">
    <source>
        <dbReference type="ARBA" id="ARBA00022670"/>
    </source>
</evidence>
<evidence type="ECO:0000256" key="1">
    <source>
        <dbReference type="ARBA" id="ARBA00011073"/>
    </source>
</evidence>
<dbReference type="PROSITE" id="PS00136">
    <property type="entry name" value="SUBTILASE_ASP"/>
    <property type="match status" value="1"/>
</dbReference>
<dbReference type="InterPro" id="IPR000209">
    <property type="entry name" value="Peptidase_S8/S53_dom"/>
</dbReference>
<dbReference type="PANTHER" id="PTHR43806">
    <property type="entry name" value="PEPTIDASE S8"/>
    <property type="match status" value="1"/>
</dbReference>
<dbReference type="Proteomes" id="UP000022910">
    <property type="component" value="Unassembled WGS sequence"/>
</dbReference>
<comment type="similarity">
    <text evidence="1 7">Belongs to the peptidase S8 family.</text>
</comment>
<dbReference type="PRINTS" id="PR00723">
    <property type="entry name" value="SUBTILISIN"/>
</dbReference>
<feature type="active site" description="Charge relay system" evidence="6 7">
    <location>
        <position position="223"/>
    </location>
</feature>
<evidence type="ECO:0000313" key="12">
    <source>
        <dbReference type="Proteomes" id="UP000022910"/>
    </source>
</evidence>
<dbReference type="InterPro" id="IPR050131">
    <property type="entry name" value="Peptidase_S8_subtilisin-like"/>
</dbReference>
<keyword evidence="2 7" id="KW-0645">Protease</keyword>
<name>A0A015IG59_RHIIW</name>
<evidence type="ECO:0000259" key="10">
    <source>
        <dbReference type="Pfam" id="PF06280"/>
    </source>
</evidence>
<accession>A0A015IG59</accession>
<dbReference type="InterPro" id="IPR023827">
    <property type="entry name" value="Peptidase_S8_Asp-AS"/>
</dbReference>
<keyword evidence="5 7" id="KW-0720">Serine protease</keyword>
<dbReference type="SUPFAM" id="SSF52743">
    <property type="entry name" value="Subtilisin-like"/>
    <property type="match status" value="1"/>
</dbReference>
<keyword evidence="12" id="KW-1185">Reference proteome</keyword>
<proteinExistence type="inferred from homology"/>
<evidence type="ECO:0008006" key="13">
    <source>
        <dbReference type="Google" id="ProtNLM"/>
    </source>
</evidence>
<organism evidence="11 12">
    <name type="scientific">Rhizophagus irregularis (strain DAOM 197198w)</name>
    <name type="common">Glomus intraradices</name>
    <dbReference type="NCBI Taxonomy" id="1432141"/>
    <lineage>
        <taxon>Eukaryota</taxon>
        <taxon>Fungi</taxon>
        <taxon>Fungi incertae sedis</taxon>
        <taxon>Mucoromycota</taxon>
        <taxon>Glomeromycotina</taxon>
        <taxon>Glomeromycetes</taxon>
        <taxon>Glomerales</taxon>
        <taxon>Glomeraceae</taxon>
        <taxon>Rhizophagus</taxon>
    </lineage>
</organism>
<dbReference type="GO" id="GO:0016020">
    <property type="term" value="C:membrane"/>
    <property type="evidence" value="ECO:0007669"/>
    <property type="project" value="InterPro"/>
</dbReference>
<keyword evidence="3 8" id="KW-0732">Signal</keyword>
<dbReference type="AlphaFoldDB" id="A0A015IG59"/>
<dbReference type="OrthoDB" id="10256524at2759"/>
<dbReference type="InterPro" id="IPR015500">
    <property type="entry name" value="Peptidase_S8_subtilisin-rel"/>
</dbReference>
<dbReference type="STRING" id="1432141.A0A015IG59"/>
<dbReference type="Pfam" id="PF00082">
    <property type="entry name" value="Peptidase_S8"/>
    <property type="match status" value="1"/>
</dbReference>
<dbReference type="InterPro" id="IPR034187">
    <property type="entry name" value="Peptidases_S8_5"/>
</dbReference>
<dbReference type="InterPro" id="IPR036852">
    <property type="entry name" value="Peptidase_S8/S53_dom_sf"/>
</dbReference>
<keyword evidence="4 7" id="KW-0378">Hydrolase</keyword>
<evidence type="ECO:0000259" key="9">
    <source>
        <dbReference type="Pfam" id="PF00082"/>
    </source>
</evidence>
<evidence type="ECO:0000313" key="11">
    <source>
        <dbReference type="EMBL" id="EXX53000.1"/>
    </source>
</evidence>
<dbReference type="CDD" id="cd07489">
    <property type="entry name" value="Peptidases_S8_5"/>
    <property type="match status" value="1"/>
</dbReference>
<sequence length="871" mass="97812">MNRFLIYLIIIIIYCVQAIKAKGIIKRATKHVEIVENAYLLKFSLPPSYKDDNKKLNVIKQHEYFYDEIKKKGLNITIRYEFHELINAITFEAKDDDLKSIVEINGVQSVEPVQKHRIPPISFNMIKSKYTQMFFDKRDWTTNTPLNLTKEANLNTIHKMIGVDLVHKQFGYYGKGIKVGVIDTGIDYLHPALGGCFGPGCKVEYGYNYLENTWNPRDICSGHGTHIAGIIGANDSMHSGFIGIAPQITFGAYRVMNCNGQGEGDVIMTALQRAKDDGMNIINLSLGGNGWAVNPLSEMADALTKYGIIVVTANGNYGTEGIFESGGTLLGRETIAVASIENTHYLSFKAYDVSDKNFSIDYVTVSARAFTFPSAKIEIFPDHICPENFMIYENKVVMVNLETSPLSCPWLGILQIINARAILIIIRNETLGPTTANFNNEQIKIPTATINLITAQLIKERKKKNNDLEMDFSEKIGHVLPNPLGYSMSYYSSWGLSNLLDIKEIVTPGGMIFSTYPVPLGSYAQLSGSSMSTACVAGALALYMEANPSKNSRHARNMLTIYANPIYDMKNKEKASVLQQGTGLINVYNSIISSTLITPTRILLYDKSFSYKYLDIHNNGKRVITYNLKHCPAISINGYNGTRSIRTNYMKFNHSAAIVKFVKDKVTVQPGSSVRTYFTISSPKDLIEHGWFYSGFIQVKPIKQSAIAVTIPYAGFAGDIKSLPILGQPEFPQLRKSNKIISSNTTTPTIFTMENSKNRPIITMVISTPTKLLLIYALNFDKKIIGRIPRVNLHLVGITRYLTKTRFNQILYYEWNGNIVDLENKKNGFKSYFDVGIYYLKISALKMFGNILNESDWESWISPPIKIQRKK</sequence>
<evidence type="ECO:0000256" key="7">
    <source>
        <dbReference type="PROSITE-ProRule" id="PRU01240"/>
    </source>
</evidence>
<evidence type="ECO:0000256" key="8">
    <source>
        <dbReference type="SAM" id="SignalP"/>
    </source>
</evidence>
<evidence type="ECO:0000256" key="5">
    <source>
        <dbReference type="ARBA" id="ARBA00022825"/>
    </source>
</evidence>
<evidence type="ECO:0000256" key="6">
    <source>
        <dbReference type="PIRSR" id="PIRSR615500-1"/>
    </source>
</evidence>
<feature type="signal peptide" evidence="8">
    <location>
        <begin position="1"/>
        <end position="21"/>
    </location>
</feature>
<protein>
    <recommendedName>
        <fullName evidence="13">Subtilisin-like protein</fullName>
    </recommendedName>
</protein>
<dbReference type="PROSITE" id="PS00137">
    <property type="entry name" value="SUBTILASE_HIS"/>
    <property type="match status" value="1"/>
</dbReference>
<dbReference type="GO" id="GO:0004252">
    <property type="term" value="F:serine-type endopeptidase activity"/>
    <property type="evidence" value="ECO:0007669"/>
    <property type="project" value="UniProtKB-UniRule"/>
</dbReference>
<feature type="domain" description="Peptidase S8/S53" evidence="9">
    <location>
        <begin position="174"/>
        <end position="563"/>
    </location>
</feature>
<dbReference type="HOGENOM" id="CLU_003559_3_1_1"/>
<feature type="active site" description="Charge relay system" evidence="6 7">
    <location>
        <position position="183"/>
    </location>
</feature>
<dbReference type="PROSITE" id="PS51892">
    <property type="entry name" value="SUBTILASE"/>
    <property type="match status" value="1"/>
</dbReference>
<dbReference type="InterPro" id="IPR022398">
    <property type="entry name" value="Peptidase_S8_His-AS"/>
</dbReference>
<evidence type="ECO:0000256" key="3">
    <source>
        <dbReference type="ARBA" id="ARBA00022729"/>
    </source>
</evidence>
<gene>
    <name evidence="11" type="ORF">RirG_248000</name>
</gene>
<dbReference type="Gene3D" id="3.40.50.200">
    <property type="entry name" value="Peptidase S8/S53 domain"/>
    <property type="match status" value="2"/>
</dbReference>
<feature type="active site" description="Charge relay system" evidence="6 7">
    <location>
        <position position="530"/>
    </location>
</feature>
<dbReference type="PANTHER" id="PTHR43806:SF66">
    <property type="entry name" value="SERIN ENDOPEPTIDASE"/>
    <property type="match status" value="1"/>
</dbReference>
<dbReference type="OMA" id="GWINIEG"/>